<proteinExistence type="predicted"/>
<dbReference type="EMBL" id="LR907408">
    <property type="protein sequence ID" value="CAD7254113.1"/>
    <property type="molecule type" value="Genomic_DNA"/>
</dbReference>
<dbReference type="EMBL" id="CAJPEV010007891">
    <property type="protein sequence ID" value="CAG0904988.1"/>
    <property type="molecule type" value="Genomic_DNA"/>
</dbReference>
<dbReference type="InterPro" id="IPR000873">
    <property type="entry name" value="AMP-dep_synth/lig_dom"/>
</dbReference>
<keyword evidence="4" id="KW-1185">Reference proteome</keyword>
<feature type="compositionally biased region" description="Basic and acidic residues" evidence="1">
    <location>
        <begin position="208"/>
        <end position="223"/>
    </location>
</feature>
<feature type="region of interest" description="Disordered" evidence="1">
    <location>
        <begin position="167"/>
        <end position="223"/>
    </location>
</feature>
<evidence type="ECO:0000313" key="3">
    <source>
        <dbReference type="EMBL" id="CAD7254113.1"/>
    </source>
</evidence>
<dbReference type="Pfam" id="PF00501">
    <property type="entry name" value="AMP-binding"/>
    <property type="match status" value="1"/>
</dbReference>
<dbReference type="Proteomes" id="UP000677054">
    <property type="component" value="Unassembled WGS sequence"/>
</dbReference>
<organism evidence="3">
    <name type="scientific">Darwinula stevensoni</name>
    <dbReference type="NCBI Taxonomy" id="69355"/>
    <lineage>
        <taxon>Eukaryota</taxon>
        <taxon>Metazoa</taxon>
        <taxon>Ecdysozoa</taxon>
        <taxon>Arthropoda</taxon>
        <taxon>Crustacea</taxon>
        <taxon>Oligostraca</taxon>
        <taxon>Ostracoda</taxon>
        <taxon>Podocopa</taxon>
        <taxon>Podocopida</taxon>
        <taxon>Darwinulocopina</taxon>
        <taxon>Darwinuloidea</taxon>
        <taxon>Darwinulidae</taxon>
        <taxon>Darwinula</taxon>
    </lineage>
</organism>
<sequence>MVWEGKIARSALHRASNVPSDVTLFDFVFVRNNPSRFGDAPFLTDSVSEQKLRYDEVEGRARRMASALRKRGLGLRPSSVVCFHGHNHVDYFLANLAVVACGATSLLLPFSPLLPLLRPPRVSPEATGICGAPVAEVSGVLSGQKVSGVLSGQEVSDVLSGQEVSDVFPNPRVLPPSDECSGFPRRQSAPPLTDSSPDAAGREAAVAVRDEPRREVPRPKVADSFDKVGRKEVYGKCA</sequence>
<dbReference type="SUPFAM" id="SSF56801">
    <property type="entry name" value="Acetyl-CoA synthetase-like"/>
    <property type="match status" value="1"/>
</dbReference>
<evidence type="ECO:0000313" key="4">
    <source>
        <dbReference type="Proteomes" id="UP000677054"/>
    </source>
</evidence>
<dbReference type="Gene3D" id="3.40.50.980">
    <property type="match status" value="1"/>
</dbReference>
<reference evidence="3" key="1">
    <citation type="submission" date="2020-11" db="EMBL/GenBank/DDBJ databases">
        <authorList>
            <person name="Tran Van P."/>
        </authorList>
    </citation>
    <scope>NUCLEOTIDE SEQUENCE</scope>
</reference>
<name>A0A7R9AHI8_9CRUS</name>
<protein>
    <recommendedName>
        <fullName evidence="2">AMP-dependent synthetase/ligase domain-containing protein</fullName>
    </recommendedName>
</protein>
<dbReference type="AlphaFoldDB" id="A0A7R9AHI8"/>
<feature type="domain" description="AMP-dependent synthetase/ligase" evidence="2">
    <location>
        <begin position="32"/>
        <end position="106"/>
    </location>
</feature>
<gene>
    <name evidence="3" type="ORF">DSTB1V02_LOCUS13859</name>
</gene>
<evidence type="ECO:0000259" key="2">
    <source>
        <dbReference type="Pfam" id="PF00501"/>
    </source>
</evidence>
<accession>A0A7R9AHI8</accession>
<evidence type="ECO:0000256" key="1">
    <source>
        <dbReference type="SAM" id="MobiDB-lite"/>
    </source>
</evidence>